<accession>A0A853DH55</accession>
<dbReference type="PANTHER" id="PTHR39338:SF5">
    <property type="entry name" value="BLR6139 PROTEIN"/>
    <property type="match status" value="1"/>
</dbReference>
<evidence type="ECO:0000313" key="2">
    <source>
        <dbReference type="EMBL" id="NYJ76027.1"/>
    </source>
</evidence>
<keyword evidence="3" id="KW-1185">Reference proteome</keyword>
<dbReference type="Proteomes" id="UP000571817">
    <property type="component" value="Unassembled WGS sequence"/>
</dbReference>
<name>A0A853DH55_9MICO</name>
<gene>
    <name evidence="2" type="ORF">HNR15_002990</name>
</gene>
<dbReference type="RefSeq" id="WP_179483129.1">
    <property type="nucleotide sequence ID" value="NZ_JACCFW010000001.1"/>
</dbReference>
<dbReference type="Pfam" id="PF05762">
    <property type="entry name" value="VWA_CoxE"/>
    <property type="match status" value="1"/>
</dbReference>
<proteinExistence type="predicted"/>
<organism evidence="2 3">
    <name type="scientific">Allobranchiibius huperziae</name>
    <dbReference type="NCBI Taxonomy" id="1874116"/>
    <lineage>
        <taxon>Bacteria</taxon>
        <taxon>Bacillati</taxon>
        <taxon>Actinomycetota</taxon>
        <taxon>Actinomycetes</taxon>
        <taxon>Micrococcales</taxon>
        <taxon>Dermacoccaceae</taxon>
        <taxon>Allobranchiibius</taxon>
    </lineage>
</organism>
<evidence type="ECO:0000256" key="1">
    <source>
        <dbReference type="SAM" id="MobiDB-lite"/>
    </source>
</evidence>
<dbReference type="InterPro" id="IPR008912">
    <property type="entry name" value="Uncharacterised_CoxE"/>
</dbReference>
<evidence type="ECO:0000313" key="3">
    <source>
        <dbReference type="Proteomes" id="UP000571817"/>
    </source>
</evidence>
<evidence type="ECO:0008006" key="4">
    <source>
        <dbReference type="Google" id="ProtNLM"/>
    </source>
</evidence>
<sequence length="509" mass="56866">MEAALHRFVRLLRLHGVRVSVSEVLDAMRAAATPGLLTDREALRAALSVTLIKDRRDLPTFETVFDAFFFLLPVLAKDEEHSHAHDDLSDEGDLQQFTLSQEPGDTPSQGHSHGEPDDIRDYFRPEDLVQQFNLHQEANKLDMSSSTDEVVLSKDKVDALVEAARVRLSVRRLHNPGLPGTIAKSPGVEVDADLSVAQEMALLGWLADSDLPDGADDEEDLDLEAMRQKLAPLLDGLSESLRRHLQKMLDLQIDMEQREHEVPQAEQIDQWERFTMEQSLRRIVRGLHGAPRPRRRISSTGTVDGGRTMRANMRYDAIPFRPVTVRKTPDRPRLVVLADVSLSVRSTAQFTLHLVQGLASLVSSVRSFVFVDQVAEVTDMFDELRPEEALTRIMAGPVGGGPIDVDADTDCGSAFSTFLEEYGSAVHSRTTFVVLSDGRGNGHNPGLRAFEELTRRARHTIWLTPEPRYSWGLGRCDVPLYAEYCDAVHVVRGLDSLESFSLELAQEVR</sequence>
<dbReference type="PANTHER" id="PTHR39338">
    <property type="entry name" value="BLL5662 PROTEIN-RELATED"/>
    <property type="match status" value="1"/>
</dbReference>
<protein>
    <recommendedName>
        <fullName evidence="4">VWA domain-containing protein</fullName>
    </recommendedName>
</protein>
<dbReference type="AlphaFoldDB" id="A0A853DH55"/>
<reference evidence="2 3" key="1">
    <citation type="submission" date="2020-07" db="EMBL/GenBank/DDBJ databases">
        <title>Sequencing the genomes of 1000 actinobacteria strains.</title>
        <authorList>
            <person name="Klenk H.-P."/>
        </authorList>
    </citation>
    <scope>NUCLEOTIDE SEQUENCE [LARGE SCALE GENOMIC DNA]</scope>
    <source>
        <strain evidence="2 3">DSM 29531</strain>
    </source>
</reference>
<feature type="compositionally biased region" description="Polar residues" evidence="1">
    <location>
        <begin position="98"/>
        <end position="111"/>
    </location>
</feature>
<feature type="region of interest" description="Disordered" evidence="1">
    <location>
        <begin position="98"/>
        <end position="120"/>
    </location>
</feature>
<dbReference type="EMBL" id="JACCFW010000001">
    <property type="protein sequence ID" value="NYJ76027.1"/>
    <property type="molecule type" value="Genomic_DNA"/>
</dbReference>
<comment type="caution">
    <text evidence="2">The sequence shown here is derived from an EMBL/GenBank/DDBJ whole genome shotgun (WGS) entry which is preliminary data.</text>
</comment>